<organism evidence="2 3">
    <name type="scientific">Cryobacterium breve</name>
    <dbReference type="NCBI Taxonomy" id="1259258"/>
    <lineage>
        <taxon>Bacteria</taxon>
        <taxon>Bacillati</taxon>
        <taxon>Actinomycetota</taxon>
        <taxon>Actinomycetes</taxon>
        <taxon>Micrococcales</taxon>
        <taxon>Microbacteriaceae</taxon>
        <taxon>Cryobacterium</taxon>
    </lineage>
</organism>
<accession>A0ABY7NDH1</accession>
<dbReference type="RefSeq" id="WP_281535212.1">
    <property type="nucleotide sequence ID" value="NZ_CP075584.1"/>
</dbReference>
<protein>
    <recommendedName>
        <fullName evidence="1">VOC domain-containing protein</fullName>
    </recommendedName>
</protein>
<dbReference type="SUPFAM" id="SSF54593">
    <property type="entry name" value="Glyoxalase/Bleomycin resistance protein/Dihydroxybiphenyl dioxygenase"/>
    <property type="match status" value="1"/>
</dbReference>
<proteinExistence type="predicted"/>
<sequence length="226" mass="24442">MQITKVSARVRDTDAAAGFFENVLLLKVDGKVDGDADTVQVRIGATMLELTEDRETVGRHHLAITIPSNKFSAARDWLEPRSTLIGTPDADEFEFAAWNARSLYFSGPDRSVLELIVRRDLDNDTRGAFTSADLLCISEVGVATNDVLATAEFLRTEADVRPYAGDPGRNFAPVGDTDGLLILVSPGRPWFPTTDRGASPGPILVEATGSRPGDYPLGVGSILRIR</sequence>
<dbReference type="CDD" id="cd06587">
    <property type="entry name" value="VOC"/>
    <property type="match status" value="1"/>
</dbReference>
<dbReference type="PROSITE" id="PS51819">
    <property type="entry name" value="VOC"/>
    <property type="match status" value="1"/>
</dbReference>
<dbReference type="InterPro" id="IPR029068">
    <property type="entry name" value="Glyas_Bleomycin-R_OHBP_Dase"/>
</dbReference>
<dbReference type="Gene3D" id="3.10.180.10">
    <property type="entry name" value="2,3-Dihydroxybiphenyl 1,2-Dioxygenase, domain 1"/>
    <property type="match status" value="1"/>
</dbReference>
<dbReference type="EMBL" id="CP075584">
    <property type="protein sequence ID" value="WBM80551.1"/>
    <property type="molecule type" value="Genomic_DNA"/>
</dbReference>
<evidence type="ECO:0000259" key="1">
    <source>
        <dbReference type="PROSITE" id="PS51819"/>
    </source>
</evidence>
<dbReference type="Proteomes" id="UP001212421">
    <property type="component" value="Chromosome"/>
</dbReference>
<feature type="domain" description="VOC" evidence="1">
    <location>
        <begin position="2"/>
        <end position="118"/>
    </location>
</feature>
<dbReference type="InterPro" id="IPR037523">
    <property type="entry name" value="VOC_core"/>
</dbReference>
<reference evidence="2 3" key="1">
    <citation type="submission" date="2021-05" db="EMBL/GenBank/DDBJ databases">
        <authorList>
            <person name="Kumar R."/>
            <person name="Kumar A."/>
            <person name="Mukhia S."/>
        </authorList>
    </citation>
    <scope>NUCLEOTIDE SEQUENCE [LARGE SCALE GENOMIC DNA]</scope>
    <source>
        <strain evidence="2 3">ERMR7:08</strain>
    </source>
</reference>
<evidence type="ECO:0000313" key="3">
    <source>
        <dbReference type="Proteomes" id="UP001212421"/>
    </source>
</evidence>
<gene>
    <name evidence="2" type="ORF">KIV56_03650</name>
</gene>
<keyword evidence="3" id="KW-1185">Reference proteome</keyword>
<evidence type="ECO:0000313" key="2">
    <source>
        <dbReference type="EMBL" id="WBM80551.1"/>
    </source>
</evidence>
<name>A0ABY7NDH1_9MICO</name>